<evidence type="ECO:0000313" key="4">
    <source>
        <dbReference type="Proteomes" id="UP000694568"/>
    </source>
</evidence>
<keyword evidence="1" id="KW-0067">ATP-binding</keyword>
<dbReference type="SUPFAM" id="SSF52540">
    <property type="entry name" value="P-loop containing nucleoside triphosphate hydrolases"/>
    <property type="match status" value="2"/>
</dbReference>
<dbReference type="GeneTree" id="ENSGT00940000164296"/>
<dbReference type="GO" id="GO:0016787">
    <property type="term" value="F:hydrolase activity"/>
    <property type="evidence" value="ECO:0007669"/>
    <property type="project" value="UniProtKB-KW"/>
</dbReference>
<dbReference type="GO" id="GO:0000723">
    <property type="term" value="P:telomere maintenance"/>
    <property type="evidence" value="ECO:0007669"/>
    <property type="project" value="InterPro"/>
</dbReference>
<keyword evidence="4" id="KW-1185">Reference proteome</keyword>
<dbReference type="PANTHER" id="PTHR47642:SF3">
    <property type="entry name" value="ATP-DEPENDENT DNA HELICASE"/>
    <property type="match status" value="1"/>
</dbReference>
<dbReference type="GO" id="GO:0005524">
    <property type="term" value="F:ATP binding"/>
    <property type="evidence" value="ECO:0007669"/>
    <property type="project" value="UniProtKB-KW"/>
</dbReference>
<dbReference type="CDD" id="cd18809">
    <property type="entry name" value="SF1_C_RecD"/>
    <property type="match status" value="1"/>
</dbReference>
<keyword evidence="1" id="KW-0347">Helicase</keyword>
<dbReference type="InterPro" id="IPR051055">
    <property type="entry name" value="PIF1_helicase"/>
</dbReference>
<evidence type="ECO:0000313" key="3">
    <source>
        <dbReference type="Ensembl" id="ENSSLUP00000007965.1"/>
    </source>
</evidence>
<dbReference type="PANTHER" id="PTHR47642">
    <property type="entry name" value="ATP-DEPENDENT DNA HELICASE"/>
    <property type="match status" value="1"/>
</dbReference>
<comment type="similarity">
    <text evidence="1">Belongs to the helicase family.</text>
</comment>
<dbReference type="Proteomes" id="UP000694568">
    <property type="component" value="Unplaced"/>
</dbReference>
<keyword evidence="1" id="KW-0378">Hydrolase</keyword>
<reference evidence="3" key="2">
    <citation type="submission" date="2025-09" db="UniProtKB">
        <authorList>
            <consortium name="Ensembl"/>
        </authorList>
    </citation>
    <scope>IDENTIFICATION</scope>
</reference>
<comment type="cofactor">
    <cofactor evidence="1">
        <name>Mg(2+)</name>
        <dbReference type="ChEBI" id="CHEBI:18420"/>
    </cofactor>
</comment>
<dbReference type="SMART" id="SM00382">
    <property type="entry name" value="AAA"/>
    <property type="match status" value="1"/>
</dbReference>
<dbReference type="InterPro" id="IPR003593">
    <property type="entry name" value="AAA+_ATPase"/>
</dbReference>
<proteinExistence type="inferred from homology"/>
<dbReference type="GO" id="GO:0006310">
    <property type="term" value="P:DNA recombination"/>
    <property type="evidence" value="ECO:0007669"/>
    <property type="project" value="UniProtKB-KW"/>
</dbReference>
<dbReference type="InterPro" id="IPR049163">
    <property type="entry name" value="Pif1-like_2B_dom"/>
</dbReference>
<sequence>MCLATFASEYRQVYKNESSKPGVITLDDKCGFVRKRTDVAVVRYARFSPTNQPEKHYQSLLQLFLPHYNDQELKPPPFIGFEEFYDAGSISNCNGDIISVKEVVDMNRSKFEIEAEKLEECEEIIESSGFPEDAWASLCPETESERLECLEEMRLNQPVYSTEQEVIPDLQPGQNTLVLMEFQKQKISHTEAQAILRSLNDLQAQVFYEIRQWCLKKVNGNNPEPFHVFISGGAGTGKSHLIKAVYYESCRLLARLSNYPDDVHVLLTAPTGVAAYNINATTIHHSFAIGNNVSLPYQPLTEEKVNTLRARLKDLQILVIDEISMVDPKLLTYIHGRLRQIKQCGDFSPFGNVSVIAVGRPLYSEQAGLNLWQDTFTHVELKEIVWQQNQDFAVTLSRIRKHKKGEKLDEQDEMLLKQCETGLGGNTEDLHIFATNGQVDMHNLNMLHKVCTDIVQIKAQDFDKNPQTGRFATKSTSHTCDQKTYLSKLLSVGTNARVMLIRNIDISDGLVNGVVGTVCLLQFDENATVPKTIYVNFDNQRIGNKVTNSGGIRRQFPLRLAWACTIHKVQGLTLDKAVVSFKKIFSAGQAYVALSRVTAVENLIIQDFKASAIYAKPDIDEHLNAIFSFRTRLIMHLRRNHFCHRDITLHEIKLQS</sequence>
<organism evidence="3 4">
    <name type="scientific">Sander lucioperca</name>
    <name type="common">Pike-perch</name>
    <name type="synonym">Perca lucioperca</name>
    <dbReference type="NCBI Taxonomy" id="283035"/>
    <lineage>
        <taxon>Eukaryota</taxon>
        <taxon>Metazoa</taxon>
        <taxon>Chordata</taxon>
        <taxon>Craniata</taxon>
        <taxon>Vertebrata</taxon>
        <taxon>Euteleostomi</taxon>
        <taxon>Actinopterygii</taxon>
        <taxon>Neopterygii</taxon>
        <taxon>Teleostei</taxon>
        <taxon>Neoteleostei</taxon>
        <taxon>Acanthomorphata</taxon>
        <taxon>Eupercaria</taxon>
        <taxon>Perciformes</taxon>
        <taxon>Percoidei</taxon>
        <taxon>Percidae</taxon>
        <taxon>Luciopercinae</taxon>
        <taxon>Sander</taxon>
    </lineage>
</organism>
<dbReference type="AlphaFoldDB" id="A0A8D0CSF6"/>
<name>A0A8D0CSF6_SANLU</name>
<dbReference type="GO" id="GO:0043139">
    <property type="term" value="F:5'-3' DNA helicase activity"/>
    <property type="evidence" value="ECO:0007669"/>
    <property type="project" value="UniProtKB-EC"/>
</dbReference>
<dbReference type="GO" id="GO:0006281">
    <property type="term" value="P:DNA repair"/>
    <property type="evidence" value="ECO:0007669"/>
    <property type="project" value="UniProtKB-KW"/>
</dbReference>
<keyword evidence="1" id="KW-0227">DNA damage</keyword>
<protein>
    <recommendedName>
        <fullName evidence="1">ATP-dependent DNA helicase</fullName>
        <ecNumber evidence="1">5.6.2.3</ecNumber>
    </recommendedName>
</protein>
<dbReference type="Gene3D" id="3.40.50.300">
    <property type="entry name" value="P-loop containing nucleotide triphosphate hydrolases"/>
    <property type="match status" value="2"/>
</dbReference>
<dbReference type="EC" id="5.6.2.3" evidence="1"/>
<evidence type="ECO:0000256" key="1">
    <source>
        <dbReference type="RuleBase" id="RU363044"/>
    </source>
</evidence>
<dbReference type="Gene3D" id="2.30.30.940">
    <property type="match status" value="1"/>
</dbReference>
<dbReference type="Pfam" id="PF05970">
    <property type="entry name" value="PIF1"/>
    <property type="match status" value="1"/>
</dbReference>
<comment type="catalytic activity">
    <reaction evidence="1">
        <text>ATP + H2O = ADP + phosphate + H(+)</text>
        <dbReference type="Rhea" id="RHEA:13065"/>
        <dbReference type="ChEBI" id="CHEBI:15377"/>
        <dbReference type="ChEBI" id="CHEBI:15378"/>
        <dbReference type="ChEBI" id="CHEBI:30616"/>
        <dbReference type="ChEBI" id="CHEBI:43474"/>
        <dbReference type="ChEBI" id="CHEBI:456216"/>
        <dbReference type="EC" id="5.6.2.3"/>
    </reaction>
</comment>
<dbReference type="InterPro" id="IPR027417">
    <property type="entry name" value="P-loop_NTPase"/>
</dbReference>
<keyword evidence="1" id="KW-0547">Nucleotide-binding</keyword>
<accession>A0A8D0CSF6</accession>
<keyword evidence="1" id="KW-0234">DNA repair</keyword>
<dbReference type="InterPro" id="IPR010285">
    <property type="entry name" value="DNA_helicase_pif1-like_DEAD"/>
</dbReference>
<feature type="domain" description="AAA+ ATPase" evidence="2">
    <location>
        <begin position="224"/>
        <end position="391"/>
    </location>
</feature>
<reference evidence="3" key="1">
    <citation type="submission" date="2025-08" db="UniProtKB">
        <authorList>
            <consortium name="Ensembl"/>
        </authorList>
    </citation>
    <scope>IDENTIFICATION</scope>
</reference>
<keyword evidence="1" id="KW-0233">DNA recombination</keyword>
<dbReference type="Ensembl" id="ENSSLUT00000008205.1">
    <property type="protein sequence ID" value="ENSSLUP00000007965.1"/>
    <property type="gene ID" value="ENSSLUG00000003722.1"/>
</dbReference>
<dbReference type="Pfam" id="PF21530">
    <property type="entry name" value="Pif1_2B_dom"/>
    <property type="match status" value="1"/>
</dbReference>
<evidence type="ECO:0000259" key="2">
    <source>
        <dbReference type="SMART" id="SM00382"/>
    </source>
</evidence>